<reference evidence="1 2" key="1">
    <citation type="journal article" date="2012" name="J. Bacteriol.">
        <title>Genome Sequence of Galbibacter marinum Type Strain ck-I2-15.</title>
        <authorList>
            <person name="Lai Q."/>
            <person name="Li C."/>
            <person name="Shao Z."/>
        </authorList>
    </citation>
    <scope>NUCLEOTIDE SEQUENCE [LARGE SCALE GENOMIC DNA]</scope>
    <source>
        <strain evidence="2">ck-I2-15</strain>
    </source>
</reference>
<name>K2P6V4_9FLAO</name>
<organism evidence="1 2">
    <name type="scientific">Galbibacter marinus</name>
    <dbReference type="NCBI Taxonomy" id="555500"/>
    <lineage>
        <taxon>Bacteria</taxon>
        <taxon>Pseudomonadati</taxon>
        <taxon>Bacteroidota</taxon>
        <taxon>Flavobacteriia</taxon>
        <taxon>Flavobacteriales</taxon>
        <taxon>Flavobacteriaceae</taxon>
        <taxon>Galbibacter</taxon>
    </lineage>
</organism>
<dbReference type="Proteomes" id="UP000007364">
    <property type="component" value="Unassembled WGS sequence"/>
</dbReference>
<dbReference type="InterPro" id="IPR020018">
    <property type="entry name" value="Motility-assoc_lipoprot_GldH"/>
</dbReference>
<comment type="caution">
    <text evidence="1">The sequence shown here is derived from an EMBL/GenBank/DDBJ whole genome shotgun (WGS) entry which is preliminary data.</text>
</comment>
<dbReference type="NCBIfam" id="TIGR03511">
    <property type="entry name" value="GldH_lipo"/>
    <property type="match status" value="1"/>
</dbReference>
<gene>
    <name evidence="1" type="ORF">I215_00850</name>
</gene>
<dbReference type="AlphaFoldDB" id="K2P6V4"/>
<dbReference type="Pfam" id="PF14109">
    <property type="entry name" value="GldH_lipo"/>
    <property type="match status" value="1"/>
</dbReference>
<dbReference type="STRING" id="555500.I215_00850"/>
<accession>K2P6V4</accession>
<proteinExistence type="predicted"/>
<keyword evidence="2" id="KW-1185">Reference proteome</keyword>
<evidence type="ECO:0000313" key="1">
    <source>
        <dbReference type="EMBL" id="EKF56718.1"/>
    </source>
</evidence>
<dbReference type="eggNOG" id="ENOG50313I2">
    <property type="taxonomic scope" value="Bacteria"/>
</dbReference>
<sequence length="140" mass="15833">MVYGDYKELSDGWEKGQEVVFDFPAPDSTQVYDVFINLRNNEDYGFSNLFLIVNMNFPNGKVVADTLQYQMAKASGEWLGQGFSSLKENKLFYKEDIVFPELGNYKIAIQHAMRKNGNVEGVTTLEGVTDVGIRIEKSAK</sequence>
<protein>
    <submittedName>
        <fullName evidence="1">Gliding motility-associated lipoprotein GldH</fullName>
    </submittedName>
</protein>
<evidence type="ECO:0000313" key="2">
    <source>
        <dbReference type="Proteomes" id="UP000007364"/>
    </source>
</evidence>
<keyword evidence="1" id="KW-0449">Lipoprotein</keyword>
<dbReference type="EMBL" id="AMSG01000001">
    <property type="protein sequence ID" value="EKF56718.1"/>
    <property type="molecule type" value="Genomic_DNA"/>
</dbReference>